<feature type="binding site" evidence="7">
    <location>
        <position position="197"/>
    </location>
    <ligand>
        <name>UDP-N-acetyl-alpha-D-muramoyl-L-alanyl-D-glutamate</name>
        <dbReference type="ChEBI" id="CHEBI:83900"/>
    </ligand>
</feature>
<evidence type="ECO:0000256" key="4">
    <source>
        <dbReference type="ARBA" id="ARBA00022984"/>
    </source>
</evidence>
<gene>
    <name evidence="7 12" type="primary">murE</name>
    <name evidence="12" type="ORF">H8B19_05360</name>
</gene>
<feature type="binding site" evidence="7">
    <location>
        <begin position="162"/>
        <end position="163"/>
    </location>
    <ligand>
        <name>UDP-N-acetyl-alpha-D-muramoyl-L-alanyl-D-glutamate</name>
        <dbReference type="ChEBI" id="CHEBI:83900"/>
    </ligand>
</feature>
<keyword evidence="4 7" id="KW-0573">Peptidoglycan synthesis</keyword>
<reference evidence="12" key="1">
    <citation type="journal article" date="2018" name="Int. J. Syst. Evol. Microbiol.">
        <title>Neptunicella marina gen. nov., sp. nov., isolated from surface seawater.</title>
        <authorList>
            <person name="Liu X."/>
            <person name="Lai Q."/>
            <person name="Du Y."/>
            <person name="Zhang X."/>
            <person name="Liu Z."/>
            <person name="Sun F."/>
            <person name="Shao Z."/>
        </authorList>
    </citation>
    <scope>NUCLEOTIDE SEQUENCE</scope>
    <source>
        <strain evidence="12">S27-2</strain>
    </source>
</reference>
<dbReference type="NCBIfam" id="NF001123">
    <property type="entry name" value="PRK00139.1-1"/>
    <property type="match status" value="1"/>
</dbReference>
<name>A0A8J6M156_9ALTE</name>
<dbReference type="GO" id="GO:0000287">
    <property type="term" value="F:magnesium ion binding"/>
    <property type="evidence" value="ECO:0007669"/>
    <property type="project" value="UniProtKB-UniRule"/>
</dbReference>
<dbReference type="EMBL" id="JACNEP010000003">
    <property type="protein sequence ID" value="MBC3765293.1"/>
    <property type="molecule type" value="Genomic_DNA"/>
</dbReference>
<dbReference type="SUPFAM" id="SSF63418">
    <property type="entry name" value="MurE/MurF N-terminal domain"/>
    <property type="match status" value="1"/>
</dbReference>
<feature type="binding site" evidence="7">
    <location>
        <position position="189"/>
    </location>
    <ligand>
        <name>UDP-N-acetyl-alpha-D-muramoyl-L-alanyl-D-glutamate</name>
        <dbReference type="ChEBI" id="CHEBI:83900"/>
    </ligand>
</feature>
<keyword evidence="2 7" id="KW-0132">Cell division</keyword>
<keyword evidence="7 12" id="KW-0436">Ligase</keyword>
<keyword evidence="7" id="KW-0460">Magnesium</keyword>
<evidence type="ECO:0000256" key="2">
    <source>
        <dbReference type="ARBA" id="ARBA00022618"/>
    </source>
</evidence>
<keyword evidence="7" id="KW-0067">ATP-binding</keyword>
<dbReference type="GO" id="GO:0051301">
    <property type="term" value="P:cell division"/>
    <property type="evidence" value="ECO:0007669"/>
    <property type="project" value="UniProtKB-KW"/>
</dbReference>
<evidence type="ECO:0000256" key="8">
    <source>
        <dbReference type="RuleBase" id="RU004135"/>
    </source>
</evidence>
<evidence type="ECO:0000259" key="11">
    <source>
        <dbReference type="Pfam" id="PF08245"/>
    </source>
</evidence>
<dbReference type="GO" id="GO:0071555">
    <property type="term" value="P:cell wall organization"/>
    <property type="evidence" value="ECO:0007669"/>
    <property type="project" value="UniProtKB-KW"/>
</dbReference>
<dbReference type="GO" id="GO:0009252">
    <property type="term" value="P:peptidoglycan biosynthetic process"/>
    <property type="evidence" value="ECO:0007669"/>
    <property type="project" value="UniProtKB-UniRule"/>
</dbReference>
<dbReference type="InterPro" id="IPR036565">
    <property type="entry name" value="Mur-like_cat_sf"/>
</dbReference>
<comment type="function">
    <text evidence="7">Catalyzes the addition of an amino acid to the nucleotide precursor UDP-N-acetylmuramoyl-L-alanyl-D-glutamate (UMAG) in the biosynthesis of bacterial cell-wall peptidoglycan.</text>
</comment>
<dbReference type="Gene3D" id="3.40.1190.10">
    <property type="entry name" value="Mur-like, catalytic domain"/>
    <property type="match status" value="1"/>
</dbReference>
<dbReference type="SUPFAM" id="SSF53244">
    <property type="entry name" value="MurD-like peptide ligases, peptide-binding domain"/>
    <property type="match status" value="1"/>
</dbReference>
<dbReference type="HAMAP" id="MF_00208">
    <property type="entry name" value="MurE"/>
    <property type="match status" value="1"/>
</dbReference>
<dbReference type="Proteomes" id="UP000601768">
    <property type="component" value="Unassembled WGS sequence"/>
</dbReference>
<dbReference type="PANTHER" id="PTHR23135:SF4">
    <property type="entry name" value="UDP-N-ACETYLMURAMOYL-L-ALANYL-D-GLUTAMATE--2,6-DIAMINOPIMELATE LIGASE MURE HOMOLOG, CHLOROPLASTIC"/>
    <property type="match status" value="1"/>
</dbReference>
<sequence>MGRYLMPVNLMTLLKPFGIEAPLIEIGELVLDSRKVKPNSVFTAVIGHDLDGRDFIPQAVSLGARVVLSETENVHEHGQISMREHTVIVDFYQLNQQLNALSALYYDYPATKLDVIAVTGTNGKTSTAQLCAQISQLTGHKAGTLGTLGTGLINQLIPNINTTPDPISIHKVLEEMRLQGAKTVALEASSHALVQKRLAALKTDVAIFTNLTRDHLDYHGTMANYGAAKRSLLNQQGLRFAVINQQDMQAELWLQDCPSTVQAVMYGFELVHYPDLPYCIASSVEYLPHGTLIEIDSSWGQATIETALLGNFNVQNLLAAITAQLCLGTSLHDIAAIASQLTPIAGRMEIFKAKGKAALVVDYAHTSDALEQALVSLRHHCNGQLWCMFGCGGDRDKGKRPQMGDIAERFADKVLVTNDNSRSESPEQIAQDILAGCQRPDLIEVELDRATAIRNMLSKASEQDLILVAGKGHEDYQIIGNQRLPYNERHYIQQLLEGMEQ</sequence>
<keyword evidence="7" id="KW-0963">Cytoplasm</keyword>
<dbReference type="Pfam" id="PF08245">
    <property type="entry name" value="Mur_ligase_M"/>
    <property type="match status" value="1"/>
</dbReference>
<comment type="similarity">
    <text evidence="1 7">Belongs to the MurCDEF family. MurE subfamily.</text>
</comment>
<dbReference type="InterPro" id="IPR005761">
    <property type="entry name" value="UDP-N-AcMur-Glu-dNH2Pim_ligase"/>
</dbReference>
<evidence type="ECO:0000256" key="6">
    <source>
        <dbReference type="ARBA" id="ARBA00023316"/>
    </source>
</evidence>
<dbReference type="SUPFAM" id="SSF53623">
    <property type="entry name" value="MurD-like peptide ligases, catalytic domain"/>
    <property type="match status" value="1"/>
</dbReference>
<dbReference type="Gene3D" id="3.90.190.20">
    <property type="entry name" value="Mur ligase, C-terminal domain"/>
    <property type="match status" value="1"/>
</dbReference>
<dbReference type="InterPro" id="IPR000713">
    <property type="entry name" value="Mur_ligase_N"/>
</dbReference>
<keyword evidence="7" id="KW-0547">Nucleotide-binding</keyword>
<dbReference type="GO" id="GO:0016881">
    <property type="term" value="F:acid-amino acid ligase activity"/>
    <property type="evidence" value="ECO:0007669"/>
    <property type="project" value="UniProtKB-UniRule"/>
</dbReference>
<evidence type="ECO:0000313" key="12">
    <source>
        <dbReference type="EMBL" id="MBC3765293.1"/>
    </source>
</evidence>
<evidence type="ECO:0000259" key="9">
    <source>
        <dbReference type="Pfam" id="PF01225"/>
    </source>
</evidence>
<evidence type="ECO:0000256" key="7">
    <source>
        <dbReference type="HAMAP-Rule" id="MF_00208"/>
    </source>
</evidence>
<comment type="caution">
    <text evidence="7">Lacks conserved residue(s) required for the propagation of feature annotation.</text>
</comment>
<organism evidence="12 13">
    <name type="scientific">Neptunicella marina</name>
    <dbReference type="NCBI Taxonomy" id="2125989"/>
    <lineage>
        <taxon>Bacteria</taxon>
        <taxon>Pseudomonadati</taxon>
        <taxon>Pseudomonadota</taxon>
        <taxon>Gammaproteobacteria</taxon>
        <taxon>Alteromonadales</taxon>
        <taxon>Alteromonadaceae</taxon>
        <taxon>Neptunicella</taxon>
    </lineage>
</organism>
<keyword evidence="13" id="KW-1185">Reference proteome</keyword>
<dbReference type="Gene3D" id="3.40.1390.10">
    <property type="entry name" value="MurE/MurF, N-terminal domain"/>
    <property type="match status" value="1"/>
</dbReference>
<feature type="binding site" evidence="7">
    <location>
        <position position="33"/>
    </location>
    <ligand>
        <name>UDP-N-acetyl-alpha-D-muramoyl-L-alanyl-D-glutamate</name>
        <dbReference type="ChEBI" id="CHEBI:83900"/>
    </ligand>
</feature>
<comment type="subcellular location">
    <subcellularLocation>
        <location evidence="7 8">Cytoplasm</location>
    </subcellularLocation>
</comment>
<dbReference type="InterPro" id="IPR036615">
    <property type="entry name" value="Mur_ligase_C_dom_sf"/>
</dbReference>
<feature type="domain" description="Mur ligase central" evidence="11">
    <location>
        <begin position="118"/>
        <end position="323"/>
    </location>
</feature>
<comment type="cofactor">
    <cofactor evidence="7">
        <name>Mg(2+)</name>
        <dbReference type="ChEBI" id="CHEBI:18420"/>
    </cofactor>
</comment>
<feature type="modified residue" description="N6-carboxylysine" evidence="7">
    <location>
        <position position="229"/>
    </location>
</feature>
<dbReference type="InterPro" id="IPR013221">
    <property type="entry name" value="Mur_ligase_cen"/>
</dbReference>
<feature type="binding site" evidence="7">
    <location>
        <begin position="120"/>
        <end position="126"/>
    </location>
    <ligand>
        <name>ATP</name>
        <dbReference type="ChEBI" id="CHEBI:30616"/>
    </ligand>
</feature>
<accession>A0A8J6M156</accession>
<dbReference type="GO" id="GO:0005524">
    <property type="term" value="F:ATP binding"/>
    <property type="evidence" value="ECO:0007669"/>
    <property type="project" value="UniProtKB-UniRule"/>
</dbReference>
<feature type="domain" description="Mur ligase N-terminal catalytic" evidence="9">
    <location>
        <begin position="28"/>
        <end position="106"/>
    </location>
</feature>
<dbReference type="NCBIfam" id="TIGR01085">
    <property type="entry name" value="murE"/>
    <property type="match status" value="1"/>
</dbReference>
<evidence type="ECO:0000256" key="1">
    <source>
        <dbReference type="ARBA" id="ARBA00005898"/>
    </source>
</evidence>
<evidence type="ECO:0000256" key="5">
    <source>
        <dbReference type="ARBA" id="ARBA00023306"/>
    </source>
</evidence>
<dbReference type="AlphaFoldDB" id="A0A8J6M156"/>
<evidence type="ECO:0000256" key="3">
    <source>
        <dbReference type="ARBA" id="ARBA00022960"/>
    </source>
</evidence>
<dbReference type="InterPro" id="IPR004101">
    <property type="entry name" value="Mur_ligase_C"/>
</dbReference>
<reference evidence="12" key="2">
    <citation type="submission" date="2020-08" db="EMBL/GenBank/DDBJ databases">
        <authorList>
            <person name="Lai Q."/>
        </authorList>
    </citation>
    <scope>NUCLEOTIDE SEQUENCE</scope>
    <source>
        <strain evidence="12">S27-2</strain>
    </source>
</reference>
<proteinExistence type="inferred from homology"/>
<keyword evidence="5 7" id="KW-0131">Cell cycle</keyword>
<evidence type="ECO:0000313" key="13">
    <source>
        <dbReference type="Proteomes" id="UP000601768"/>
    </source>
</evidence>
<dbReference type="GO" id="GO:0005737">
    <property type="term" value="C:cytoplasm"/>
    <property type="evidence" value="ECO:0007669"/>
    <property type="project" value="UniProtKB-SubCell"/>
</dbReference>
<dbReference type="Pfam" id="PF02875">
    <property type="entry name" value="Mur_ligase_C"/>
    <property type="match status" value="1"/>
</dbReference>
<dbReference type="InterPro" id="IPR035911">
    <property type="entry name" value="MurE/MurF_N"/>
</dbReference>
<keyword evidence="6 7" id="KW-0961">Cell wall biogenesis/degradation</keyword>
<feature type="binding site" evidence="7">
    <location>
        <position position="161"/>
    </location>
    <ligand>
        <name>UDP-N-acetyl-alpha-D-muramoyl-L-alanyl-D-glutamate</name>
        <dbReference type="ChEBI" id="CHEBI:83900"/>
    </ligand>
</feature>
<dbReference type="GO" id="GO:0008360">
    <property type="term" value="P:regulation of cell shape"/>
    <property type="evidence" value="ECO:0007669"/>
    <property type="project" value="UniProtKB-KW"/>
</dbReference>
<dbReference type="Pfam" id="PF01225">
    <property type="entry name" value="Mur_ligase"/>
    <property type="match status" value="1"/>
</dbReference>
<comment type="pathway">
    <text evidence="7 8">Cell wall biogenesis; peptidoglycan biosynthesis.</text>
</comment>
<dbReference type="UniPathway" id="UPA00219"/>
<feature type="binding site" evidence="7">
    <location>
        <position position="31"/>
    </location>
    <ligand>
        <name>UDP-N-acetyl-alpha-D-muramoyl-L-alanyl-D-glutamate</name>
        <dbReference type="ChEBI" id="CHEBI:83900"/>
    </ligand>
</feature>
<comment type="PTM">
    <text evidence="7">Carboxylation is probably crucial for Mg(2+) binding and, consequently, for the gamma-phosphate positioning of ATP.</text>
</comment>
<dbReference type="PANTHER" id="PTHR23135">
    <property type="entry name" value="MUR LIGASE FAMILY MEMBER"/>
    <property type="match status" value="1"/>
</dbReference>
<dbReference type="NCBIfam" id="NF001126">
    <property type="entry name" value="PRK00139.1-4"/>
    <property type="match status" value="1"/>
</dbReference>
<dbReference type="EC" id="6.3.2.-" evidence="7"/>
<feature type="domain" description="Mur ligase C-terminal" evidence="10">
    <location>
        <begin position="346"/>
        <end position="472"/>
    </location>
</feature>
<protein>
    <recommendedName>
        <fullName evidence="7">UDP-N-acetylmuramyl-tripeptide synthetase</fullName>
        <ecNumber evidence="7">6.3.2.-</ecNumber>
    </recommendedName>
    <alternativeName>
        <fullName evidence="7">UDP-MurNAc-tripeptide synthetase</fullName>
    </alternativeName>
</protein>
<evidence type="ECO:0000259" key="10">
    <source>
        <dbReference type="Pfam" id="PF02875"/>
    </source>
</evidence>
<comment type="caution">
    <text evidence="12">The sequence shown here is derived from an EMBL/GenBank/DDBJ whole genome shotgun (WGS) entry which is preliminary data.</text>
</comment>
<feature type="binding site" evidence="7">
    <location>
        <position position="195"/>
    </location>
    <ligand>
        <name>UDP-N-acetyl-alpha-D-muramoyl-L-alanyl-D-glutamate</name>
        <dbReference type="ChEBI" id="CHEBI:83900"/>
    </ligand>
</feature>
<keyword evidence="3 7" id="KW-0133">Cell shape</keyword>